<proteinExistence type="predicted"/>
<organism evidence="10 11">
    <name type="scientific">Actinomadura gamaensis</name>
    <dbReference type="NCBI Taxonomy" id="1763541"/>
    <lineage>
        <taxon>Bacteria</taxon>
        <taxon>Bacillati</taxon>
        <taxon>Actinomycetota</taxon>
        <taxon>Actinomycetes</taxon>
        <taxon>Streptosporangiales</taxon>
        <taxon>Thermomonosporaceae</taxon>
        <taxon>Actinomadura</taxon>
    </lineage>
</organism>
<keyword evidence="1" id="KW-0813">Transport</keyword>
<dbReference type="InterPro" id="IPR037171">
    <property type="entry name" value="NagB/RpiA_transferase-like"/>
</dbReference>
<dbReference type="InterPro" id="IPR004452">
    <property type="entry name" value="LutB/LldF"/>
</dbReference>
<dbReference type="Pfam" id="PF02589">
    <property type="entry name" value="LUD_dom"/>
    <property type="match status" value="1"/>
</dbReference>
<evidence type="ECO:0000256" key="2">
    <source>
        <dbReference type="ARBA" id="ARBA00022485"/>
    </source>
</evidence>
<name>A0ABV9TV45_9ACTN</name>
<evidence type="ECO:0000256" key="6">
    <source>
        <dbReference type="ARBA" id="ARBA00023004"/>
    </source>
</evidence>
<dbReference type="SUPFAM" id="SSF54862">
    <property type="entry name" value="4Fe-4S ferredoxins"/>
    <property type="match status" value="1"/>
</dbReference>
<evidence type="ECO:0000313" key="10">
    <source>
        <dbReference type="EMBL" id="MFC4907298.1"/>
    </source>
</evidence>
<feature type="region of interest" description="Disordered" evidence="8">
    <location>
        <begin position="1"/>
        <end position="25"/>
    </location>
</feature>
<evidence type="ECO:0000256" key="5">
    <source>
        <dbReference type="ARBA" id="ARBA00022982"/>
    </source>
</evidence>
<keyword evidence="11" id="KW-1185">Reference proteome</keyword>
<keyword evidence="3" id="KW-0479">Metal-binding</keyword>
<keyword evidence="5" id="KW-0249">Electron transport</keyword>
<keyword evidence="7" id="KW-0411">Iron-sulfur</keyword>
<evidence type="ECO:0000259" key="9">
    <source>
        <dbReference type="PROSITE" id="PS51379"/>
    </source>
</evidence>
<keyword evidence="6" id="KW-0408">Iron</keyword>
<dbReference type="SUPFAM" id="SSF100950">
    <property type="entry name" value="NagB/RpiA/CoA transferase-like"/>
    <property type="match status" value="1"/>
</dbReference>
<protein>
    <submittedName>
        <fullName evidence="10">LUD domain-containing protein</fullName>
    </submittedName>
</protein>
<gene>
    <name evidence="10" type="ORF">ACFPCY_08205</name>
</gene>
<evidence type="ECO:0000256" key="7">
    <source>
        <dbReference type="ARBA" id="ARBA00023014"/>
    </source>
</evidence>
<dbReference type="Proteomes" id="UP001595872">
    <property type="component" value="Unassembled WGS sequence"/>
</dbReference>
<dbReference type="InterPro" id="IPR009051">
    <property type="entry name" value="Helical_ferredxn"/>
</dbReference>
<keyword evidence="4" id="KW-0677">Repeat</keyword>
<evidence type="ECO:0000256" key="3">
    <source>
        <dbReference type="ARBA" id="ARBA00022723"/>
    </source>
</evidence>
<evidence type="ECO:0000256" key="4">
    <source>
        <dbReference type="ARBA" id="ARBA00022737"/>
    </source>
</evidence>
<dbReference type="PROSITE" id="PS00198">
    <property type="entry name" value="4FE4S_FER_1"/>
    <property type="match status" value="1"/>
</dbReference>
<dbReference type="InterPro" id="IPR024185">
    <property type="entry name" value="FTHF_cligase-like_sf"/>
</dbReference>
<accession>A0ABV9TV45</accession>
<feature type="domain" description="4Fe-4S ferredoxin-type" evidence="9">
    <location>
        <begin position="291"/>
        <end position="321"/>
    </location>
</feature>
<dbReference type="RefSeq" id="WP_378253034.1">
    <property type="nucleotide sequence ID" value="NZ_JBHSIT010000002.1"/>
</dbReference>
<dbReference type="InterPro" id="IPR017896">
    <property type="entry name" value="4Fe4S_Fe-S-bd"/>
</dbReference>
<keyword evidence="2" id="KW-0004">4Fe-4S</keyword>
<dbReference type="PANTHER" id="PTHR47153:SF2">
    <property type="entry name" value="LACTATE UTILIZATION PROTEIN B"/>
    <property type="match status" value="1"/>
</dbReference>
<sequence length="471" mass="49519">MTSGGDGPDPGPGPRGPEGFGLGTLLGLVNGQQRGAAKRRRTDGAPAVPRFADAAREALADAGARHDLAESAAATRKRTAAAIAEASDWERLREAGAAIRDRALLDLGAHLETFERAVADAGGTVHWARDASAARRIAASLVRDAGDGEVAVADGSVLREIGLDRALAARGVVAHDASGPEGRDRVRAARVAVAPADFLVAETGTVLLLESGGAARACLTLPETLVCVAGLDRLVPAWEDMEVLLQLLPRASRGDRLSPQVSAWTGAVPADGPGEVHVVLVDNGRTRILGDEVGREALRCIGCGACSAVCPVYERVGDRPFDPRGTGVPGPIGAIWTPLARGVERAPEASLPFASTLCGACADVCPVKIDLPGLLVHLRGEVVDARRHRPVPTPELAVMRGVAWTMADARRFEAAAGRGARWARLLSRGGRIRRLPGLLGRWTEARDLAAPPAESFRAWWRRREAARRRTG</sequence>
<dbReference type="InterPro" id="IPR003741">
    <property type="entry name" value="LUD_dom"/>
</dbReference>
<dbReference type="EMBL" id="JBHSIT010000002">
    <property type="protein sequence ID" value="MFC4907298.1"/>
    <property type="molecule type" value="Genomic_DNA"/>
</dbReference>
<dbReference type="InterPro" id="IPR017900">
    <property type="entry name" value="4Fe4S_Fe_S_CS"/>
</dbReference>
<evidence type="ECO:0000313" key="11">
    <source>
        <dbReference type="Proteomes" id="UP001595872"/>
    </source>
</evidence>
<evidence type="ECO:0000256" key="8">
    <source>
        <dbReference type="SAM" id="MobiDB-lite"/>
    </source>
</evidence>
<dbReference type="PROSITE" id="PS51379">
    <property type="entry name" value="4FE4S_FER_2"/>
    <property type="match status" value="1"/>
</dbReference>
<evidence type="ECO:0000256" key="1">
    <source>
        <dbReference type="ARBA" id="ARBA00022448"/>
    </source>
</evidence>
<reference evidence="11" key="1">
    <citation type="journal article" date="2019" name="Int. J. Syst. Evol. Microbiol.">
        <title>The Global Catalogue of Microorganisms (GCM) 10K type strain sequencing project: providing services to taxonomists for standard genome sequencing and annotation.</title>
        <authorList>
            <consortium name="The Broad Institute Genomics Platform"/>
            <consortium name="The Broad Institute Genome Sequencing Center for Infectious Disease"/>
            <person name="Wu L."/>
            <person name="Ma J."/>
        </authorList>
    </citation>
    <scope>NUCLEOTIDE SEQUENCE [LARGE SCALE GENOMIC DNA]</scope>
    <source>
        <strain evidence="11">KLKA75</strain>
    </source>
</reference>
<comment type="caution">
    <text evidence="10">The sequence shown here is derived from an EMBL/GenBank/DDBJ whole genome shotgun (WGS) entry which is preliminary data.</text>
</comment>
<dbReference type="Pfam" id="PF13183">
    <property type="entry name" value="Fer4_8"/>
    <property type="match status" value="1"/>
</dbReference>
<dbReference type="Gene3D" id="3.40.50.10420">
    <property type="entry name" value="NagB/RpiA/CoA transferase-like"/>
    <property type="match status" value="1"/>
</dbReference>
<dbReference type="Gene3D" id="1.10.1060.10">
    <property type="entry name" value="Alpha-helical ferredoxin"/>
    <property type="match status" value="1"/>
</dbReference>
<dbReference type="PANTHER" id="PTHR47153">
    <property type="entry name" value="LACTATE UTILIZATION PROTEIN B"/>
    <property type="match status" value="1"/>
</dbReference>